<reference evidence="6" key="1">
    <citation type="submission" date="2025-08" db="UniProtKB">
        <authorList>
            <consortium name="RefSeq"/>
        </authorList>
    </citation>
    <scope>IDENTIFICATION</scope>
    <source>
        <strain evidence="6">Ishihara</strain>
        <tissue evidence="6">Whole body</tissue>
    </source>
</reference>
<evidence type="ECO:0000259" key="4">
    <source>
        <dbReference type="PROSITE" id="PS50102"/>
    </source>
</evidence>
<feature type="compositionally biased region" description="Basic and acidic residues" evidence="3">
    <location>
        <begin position="19"/>
        <end position="35"/>
    </location>
</feature>
<dbReference type="InterPro" id="IPR012677">
    <property type="entry name" value="Nucleotide-bd_a/b_plait_sf"/>
</dbReference>
<dbReference type="PANTHER" id="PTHR19965:SF82">
    <property type="entry name" value="THO COMPLEX SUBUNIT 4"/>
    <property type="match status" value="1"/>
</dbReference>
<feature type="domain" description="RRM" evidence="4">
    <location>
        <begin position="88"/>
        <end position="163"/>
    </location>
</feature>
<name>A0A9J7J4I4_SPOLT</name>
<dbReference type="GO" id="GO:0005634">
    <property type="term" value="C:nucleus"/>
    <property type="evidence" value="ECO:0007669"/>
    <property type="project" value="TreeGrafter"/>
</dbReference>
<gene>
    <name evidence="6" type="primary">LOC111364547</name>
</gene>
<dbReference type="InterPro" id="IPR025715">
    <property type="entry name" value="FoP_C"/>
</dbReference>
<dbReference type="PROSITE" id="PS50102">
    <property type="entry name" value="RRM"/>
    <property type="match status" value="1"/>
</dbReference>
<evidence type="ECO:0000313" key="5">
    <source>
        <dbReference type="Proteomes" id="UP000301870"/>
    </source>
</evidence>
<dbReference type="AlphaFoldDB" id="A0A9J7J4I4"/>
<dbReference type="InterPro" id="IPR000504">
    <property type="entry name" value="RRM_dom"/>
</dbReference>
<keyword evidence="5" id="KW-1185">Reference proteome</keyword>
<feature type="region of interest" description="Disordered" evidence="3">
    <location>
        <begin position="191"/>
        <end position="230"/>
    </location>
</feature>
<organism evidence="5 6">
    <name type="scientific">Spodoptera litura</name>
    <name type="common">Asian cotton leafworm</name>
    <dbReference type="NCBI Taxonomy" id="69820"/>
    <lineage>
        <taxon>Eukaryota</taxon>
        <taxon>Metazoa</taxon>
        <taxon>Ecdysozoa</taxon>
        <taxon>Arthropoda</taxon>
        <taxon>Hexapoda</taxon>
        <taxon>Insecta</taxon>
        <taxon>Pterygota</taxon>
        <taxon>Neoptera</taxon>
        <taxon>Endopterygota</taxon>
        <taxon>Lepidoptera</taxon>
        <taxon>Glossata</taxon>
        <taxon>Ditrysia</taxon>
        <taxon>Noctuoidea</taxon>
        <taxon>Noctuidae</taxon>
        <taxon>Amphipyrinae</taxon>
        <taxon>Spodoptera</taxon>
    </lineage>
</organism>
<dbReference type="GO" id="GO:0003729">
    <property type="term" value="F:mRNA binding"/>
    <property type="evidence" value="ECO:0007669"/>
    <property type="project" value="TreeGrafter"/>
</dbReference>
<dbReference type="KEGG" id="sliu:111364547"/>
<evidence type="ECO:0000256" key="2">
    <source>
        <dbReference type="PROSITE-ProRule" id="PRU00176"/>
    </source>
</evidence>
<accession>A0A9J7J4I4</accession>
<evidence type="ECO:0000256" key="1">
    <source>
        <dbReference type="ARBA" id="ARBA00022884"/>
    </source>
</evidence>
<dbReference type="RefSeq" id="XP_022837222.1">
    <property type="nucleotide sequence ID" value="XM_022981454.1"/>
</dbReference>
<dbReference type="Proteomes" id="UP000301870">
    <property type="component" value="Chromosome 5"/>
</dbReference>
<feature type="compositionally biased region" description="Basic and acidic residues" evidence="3">
    <location>
        <begin position="197"/>
        <end position="212"/>
    </location>
</feature>
<dbReference type="GeneID" id="111364547"/>
<protein>
    <submittedName>
        <fullName evidence="6">Aly/REF export factor 2-like</fullName>
    </submittedName>
</protein>
<dbReference type="GO" id="GO:0006406">
    <property type="term" value="P:mRNA export from nucleus"/>
    <property type="evidence" value="ECO:0007669"/>
    <property type="project" value="TreeGrafter"/>
</dbReference>
<dbReference type="InterPro" id="IPR051229">
    <property type="entry name" value="ALYREF_mRNA_export"/>
</dbReference>
<feature type="region of interest" description="Disordered" evidence="3">
    <location>
        <begin position="19"/>
        <end position="65"/>
    </location>
</feature>
<proteinExistence type="predicted"/>
<dbReference type="InterPro" id="IPR035979">
    <property type="entry name" value="RBD_domain_sf"/>
</dbReference>
<dbReference type="Pfam" id="PF00076">
    <property type="entry name" value="RRM_1"/>
    <property type="match status" value="1"/>
</dbReference>
<dbReference type="SUPFAM" id="SSF54928">
    <property type="entry name" value="RNA-binding domain, RBD"/>
    <property type="match status" value="1"/>
</dbReference>
<dbReference type="Pfam" id="PF13865">
    <property type="entry name" value="FoP_duplication"/>
    <property type="match status" value="1"/>
</dbReference>
<sequence>MVYGTQMYYAACNYYTPRKSEGSRREAGDGYRNDYTENVLRGRHRGNISKRSTSSKRPKREVHRRIKDDKCDRNILKAASPSDSPGPTKLIISNLDFEVSDIDIQEMFQNFGVLNSINYDRAGRYNGTADVVFERRADALKAMGELNGRTFDGKALDIRLATSQNCTEDYRYEERSPVSVNNGCSGNNVRFNRKSTRSADECTHQNRRESRSSDNGQAGAKGEKRPALTAEQLDAELEVYMTSVKEVKRRK</sequence>
<evidence type="ECO:0000256" key="3">
    <source>
        <dbReference type="SAM" id="MobiDB-lite"/>
    </source>
</evidence>
<dbReference type="Gene3D" id="3.30.70.330">
    <property type="match status" value="1"/>
</dbReference>
<dbReference type="OrthoDB" id="7475157at2759"/>
<dbReference type="SMART" id="SM01218">
    <property type="entry name" value="FoP_duplication"/>
    <property type="match status" value="1"/>
</dbReference>
<dbReference type="PANTHER" id="PTHR19965">
    <property type="entry name" value="RNA AND EXPORT FACTOR BINDING PROTEIN"/>
    <property type="match status" value="1"/>
</dbReference>
<keyword evidence="1 2" id="KW-0694">RNA-binding</keyword>
<feature type="compositionally biased region" description="Basic residues" evidence="3">
    <location>
        <begin position="41"/>
        <end position="65"/>
    </location>
</feature>
<dbReference type="SMART" id="SM00360">
    <property type="entry name" value="RRM"/>
    <property type="match status" value="1"/>
</dbReference>
<evidence type="ECO:0000313" key="6">
    <source>
        <dbReference type="RefSeq" id="XP_022837222.1"/>
    </source>
</evidence>